<feature type="transmembrane region" description="Helical" evidence="1">
    <location>
        <begin position="256"/>
        <end position="278"/>
    </location>
</feature>
<keyword evidence="1" id="KW-0812">Transmembrane</keyword>
<dbReference type="Proteomes" id="UP001172708">
    <property type="component" value="Unassembled WGS sequence"/>
</dbReference>
<feature type="transmembrane region" description="Helical" evidence="1">
    <location>
        <begin position="361"/>
        <end position="383"/>
    </location>
</feature>
<sequence>MAGSSAVDASEASTERSARGPSWVRRAVASQWTWILAGTLVLVTAWLPTWRVPVIGDDFYYSLGRYYDYGGSVWTVLANAWHDDLQPNRYNPVGREFSLTNHVLARESSAWWGVDLTYYFRVQTLALIWGAVLAGSFAFRAAVRYVHPSNQVRLWPVFAGLAAGYAVVMQLHINSHDPSITIAEIGYGTPILAFALMTLAFRLVTPPARWPRAAVAYCVLALVGTVYYETFVTAVAACTALFVVEWLRGRLPRRRLLWLVGAGAALPASVALAGRAWVATQDVPYYRGTDLVLGPEGLKVLANFVLGTVPGSAWPHTTFAIGGAPLSVPGIAGGLLIGVLATVIAWGLLRGGMPRLRPGRGLWWVAAVYGAHLIGSFAMQSFTTKYVREIWHHHVVYLAYGTAVIMVATAALVAFAFLPRRGVTRAMPVVLVAITAFAVAQQSVNVAVANHLREVYRGPLLVASEVTTDAGTDATRCAALRELSLGNPFHDMGSFPELAEEINVGYAWDFGMAFCTDTERIVEEAPEPLVPEPQVE</sequence>
<feature type="transmembrane region" description="Helical" evidence="1">
    <location>
        <begin position="298"/>
        <end position="314"/>
    </location>
</feature>
<evidence type="ECO:0000313" key="2">
    <source>
        <dbReference type="EMBL" id="MDN4481754.1"/>
    </source>
</evidence>
<proteinExistence type="predicted"/>
<feature type="transmembrane region" description="Helical" evidence="1">
    <location>
        <begin position="216"/>
        <end position="244"/>
    </location>
</feature>
<protein>
    <submittedName>
        <fullName evidence="2">Uncharacterized protein</fullName>
    </submittedName>
</protein>
<evidence type="ECO:0000256" key="1">
    <source>
        <dbReference type="SAM" id="Phobius"/>
    </source>
</evidence>
<feature type="transmembrane region" description="Helical" evidence="1">
    <location>
        <begin position="154"/>
        <end position="173"/>
    </location>
</feature>
<dbReference type="RefSeq" id="WP_301143494.1">
    <property type="nucleotide sequence ID" value="NZ_JAUHQA010000001.1"/>
</dbReference>
<feature type="transmembrane region" description="Helical" evidence="1">
    <location>
        <begin position="118"/>
        <end position="142"/>
    </location>
</feature>
<gene>
    <name evidence="2" type="ORF">QQX02_12560</name>
</gene>
<comment type="caution">
    <text evidence="2">The sequence shown here is derived from an EMBL/GenBank/DDBJ whole genome shotgun (WGS) entry which is preliminary data.</text>
</comment>
<feature type="transmembrane region" description="Helical" evidence="1">
    <location>
        <begin position="32"/>
        <end position="50"/>
    </location>
</feature>
<keyword evidence="1" id="KW-0472">Membrane</keyword>
<feature type="transmembrane region" description="Helical" evidence="1">
    <location>
        <begin position="326"/>
        <end position="349"/>
    </location>
</feature>
<reference evidence="2" key="1">
    <citation type="submission" date="2023-06" db="EMBL/GenBank/DDBJ databases">
        <title>Egi l300058.</title>
        <authorList>
            <person name="Gao L."/>
            <person name="Fang B.-Z."/>
            <person name="Li W.-J."/>
        </authorList>
    </citation>
    <scope>NUCLEOTIDE SEQUENCE</scope>
    <source>
        <strain evidence="2">EGI L300058</strain>
    </source>
</reference>
<organism evidence="2 3">
    <name type="scientific">Demequina muriae</name>
    <dbReference type="NCBI Taxonomy" id="3051664"/>
    <lineage>
        <taxon>Bacteria</taxon>
        <taxon>Bacillati</taxon>
        <taxon>Actinomycetota</taxon>
        <taxon>Actinomycetes</taxon>
        <taxon>Micrococcales</taxon>
        <taxon>Demequinaceae</taxon>
        <taxon>Demequina</taxon>
    </lineage>
</organism>
<dbReference type="EMBL" id="JAUHQA010000001">
    <property type="protein sequence ID" value="MDN4481754.1"/>
    <property type="molecule type" value="Genomic_DNA"/>
</dbReference>
<name>A0ABT8GJZ1_9MICO</name>
<accession>A0ABT8GJZ1</accession>
<feature type="transmembrane region" description="Helical" evidence="1">
    <location>
        <begin position="395"/>
        <end position="418"/>
    </location>
</feature>
<keyword evidence="1" id="KW-1133">Transmembrane helix</keyword>
<keyword evidence="3" id="KW-1185">Reference proteome</keyword>
<feature type="transmembrane region" description="Helical" evidence="1">
    <location>
        <begin position="185"/>
        <end position="204"/>
    </location>
</feature>
<evidence type="ECO:0000313" key="3">
    <source>
        <dbReference type="Proteomes" id="UP001172708"/>
    </source>
</evidence>